<dbReference type="EMBL" id="JAVDQA010000009">
    <property type="protein sequence ID" value="MDR6301972.1"/>
    <property type="molecule type" value="Genomic_DNA"/>
</dbReference>
<reference evidence="2 3" key="1">
    <citation type="submission" date="2023-07" db="EMBL/GenBank/DDBJ databases">
        <title>Genomic Encyclopedia of Type Strains, Phase IV (KMG-IV): sequencing the most valuable type-strain genomes for metagenomic binning, comparative biology and taxonomic classification.</title>
        <authorList>
            <person name="Goeker M."/>
        </authorList>
    </citation>
    <scope>NUCLEOTIDE SEQUENCE [LARGE SCALE GENOMIC DNA]</scope>
    <source>
        <strain evidence="2 3">DSM 102814</strain>
    </source>
</reference>
<evidence type="ECO:0000313" key="3">
    <source>
        <dbReference type="Proteomes" id="UP001257659"/>
    </source>
</evidence>
<feature type="domain" description="General stress protein FMN-binding split barrel" evidence="1">
    <location>
        <begin position="11"/>
        <end position="157"/>
    </location>
</feature>
<comment type="caution">
    <text evidence="2">The sequence shown here is derived from an EMBL/GenBank/DDBJ whole genome shotgun (WGS) entry which is preliminary data.</text>
</comment>
<gene>
    <name evidence="2" type="ORF">GGR31_002647</name>
</gene>
<dbReference type="InterPro" id="IPR038725">
    <property type="entry name" value="YdaG_split_barrel_FMN-bd"/>
</dbReference>
<evidence type="ECO:0000313" key="2">
    <source>
        <dbReference type="EMBL" id="MDR6301972.1"/>
    </source>
</evidence>
<organism evidence="2 3">
    <name type="scientific">Mesonia maritima</name>
    <dbReference type="NCBI Taxonomy" id="1793873"/>
    <lineage>
        <taxon>Bacteria</taxon>
        <taxon>Pseudomonadati</taxon>
        <taxon>Bacteroidota</taxon>
        <taxon>Flavobacteriia</taxon>
        <taxon>Flavobacteriales</taxon>
        <taxon>Flavobacteriaceae</taxon>
        <taxon>Mesonia</taxon>
    </lineage>
</organism>
<dbReference type="Gene3D" id="2.30.110.10">
    <property type="entry name" value="Electron Transport, Fmn-binding Protein, Chain A"/>
    <property type="match status" value="1"/>
</dbReference>
<dbReference type="PANTHER" id="PTHR34818:SF1">
    <property type="entry name" value="PROTEIN BLI-3"/>
    <property type="match status" value="1"/>
</dbReference>
<proteinExistence type="predicted"/>
<sequence length="166" mass="18504">MNTKQLNDQKAVEKLKELADDIGTGMLATALTKKPLSAVPMTHKTIDKDGSIWFLSPGDSDHNKDIAKDKDAQLLYSQPSDKKFMSIFGEAKIVVDKDILEKLYSDISNNWFDGVDDPNLTAIKFTPKEAYFWDTKTNKFVTLIKLGFSALSGKETDIGEKGKLNL</sequence>
<dbReference type="InterPro" id="IPR012349">
    <property type="entry name" value="Split_barrel_FMN-bd"/>
</dbReference>
<keyword evidence="3" id="KW-1185">Reference proteome</keyword>
<accession>A0ABU1K8N4</accession>
<name>A0ABU1K8N4_9FLAO</name>
<protein>
    <submittedName>
        <fullName evidence="2">General stress protein 26</fullName>
    </submittedName>
</protein>
<dbReference type="InterPro" id="IPR052917">
    <property type="entry name" value="Stress-Dev_Protein"/>
</dbReference>
<dbReference type="SUPFAM" id="SSF50475">
    <property type="entry name" value="FMN-binding split barrel"/>
    <property type="match status" value="1"/>
</dbReference>
<evidence type="ECO:0000259" key="1">
    <source>
        <dbReference type="Pfam" id="PF16242"/>
    </source>
</evidence>
<dbReference type="RefSeq" id="WP_309729985.1">
    <property type="nucleotide sequence ID" value="NZ_JAVDQA010000009.1"/>
</dbReference>
<dbReference type="PANTHER" id="PTHR34818">
    <property type="entry name" value="PROTEIN BLI-3"/>
    <property type="match status" value="1"/>
</dbReference>
<dbReference type="Pfam" id="PF16242">
    <property type="entry name" value="Pyrid_ox_like"/>
    <property type="match status" value="1"/>
</dbReference>
<dbReference type="Proteomes" id="UP001257659">
    <property type="component" value="Unassembled WGS sequence"/>
</dbReference>